<reference evidence="3" key="1">
    <citation type="journal article" date="2013" name="Proc. Natl. Acad. Sci. U.S.A.">
        <title>Genome structure and metabolic features in the red seaweed Chondrus crispus shed light on evolution of the Archaeplastida.</title>
        <authorList>
            <person name="Collen J."/>
            <person name="Porcel B."/>
            <person name="Carre W."/>
            <person name="Ball S.G."/>
            <person name="Chaparro C."/>
            <person name="Tonon T."/>
            <person name="Barbeyron T."/>
            <person name="Michel G."/>
            <person name="Noel B."/>
            <person name="Valentin K."/>
            <person name="Elias M."/>
            <person name="Artiguenave F."/>
            <person name="Arun A."/>
            <person name="Aury J.M."/>
            <person name="Barbosa-Neto J.F."/>
            <person name="Bothwell J.H."/>
            <person name="Bouget F.Y."/>
            <person name="Brillet L."/>
            <person name="Cabello-Hurtado F."/>
            <person name="Capella-Gutierrez S."/>
            <person name="Charrier B."/>
            <person name="Cladiere L."/>
            <person name="Cock J.M."/>
            <person name="Coelho S.M."/>
            <person name="Colleoni C."/>
            <person name="Czjzek M."/>
            <person name="Da Silva C."/>
            <person name="Delage L."/>
            <person name="Denoeud F."/>
            <person name="Deschamps P."/>
            <person name="Dittami S.M."/>
            <person name="Gabaldon T."/>
            <person name="Gachon C.M."/>
            <person name="Groisillier A."/>
            <person name="Herve C."/>
            <person name="Jabbari K."/>
            <person name="Katinka M."/>
            <person name="Kloareg B."/>
            <person name="Kowalczyk N."/>
            <person name="Labadie K."/>
            <person name="Leblanc C."/>
            <person name="Lopez P.J."/>
            <person name="McLachlan D.H."/>
            <person name="Meslet-Cladiere L."/>
            <person name="Moustafa A."/>
            <person name="Nehr Z."/>
            <person name="Nyvall Collen P."/>
            <person name="Panaud O."/>
            <person name="Partensky F."/>
            <person name="Poulain J."/>
            <person name="Rensing S.A."/>
            <person name="Rousvoal S."/>
            <person name="Samson G."/>
            <person name="Symeonidi A."/>
            <person name="Weissenbach J."/>
            <person name="Zambounis A."/>
            <person name="Wincker P."/>
            <person name="Boyen C."/>
        </authorList>
    </citation>
    <scope>NUCLEOTIDE SEQUENCE [LARGE SCALE GENOMIC DNA]</scope>
    <source>
        <strain evidence="3">cv. Stackhouse</strain>
    </source>
</reference>
<feature type="compositionally biased region" description="Polar residues" evidence="1">
    <location>
        <begin position="9"/>
        <end position="22"/>
    </location>
</feature>
<gene>
    <name evidence="2" type="ORF">CHC_T00003448001</name>
</gene>
<feature type="region of interest" description="Disordered" evidence="1">
    <location>
        <begin position="1"/>
        <end position="22"/>
    </location>
</feature>
<evidence type="ECO:0000313" key="3">
    <source>
        <dbReference type="Proteomes" id="UP000012073"/>
    </source>
</evidence>
<dbReference type="KEGG" id="ccp:CHC_T00003448001"/>
<evidence type="ECO:0000256" key="1">
    <source>
        <dbReference type="SAM" id="MobiDB-lite"/>
    </source>
</evidence>
<dbReference type="EMBL" id="HG001729">
    <property type="protein sequence ID" value="CDF35396.1"/>
    <property type="molecule type" value="Genomic_DNA"/>
</dbReference>
<dbReference type="AlphaFoldDB" id="R7QD75"/>
<dbReference type="GeneID" id="17322923"/>
<proteinExistence type="predicted"/>
<dbReference type="Proteomes" id="UP000012073">
    <property type="component" value="Unassembled WGS sequence"/>
</dbReference>
<protein>
    <submittedName>
        <fullName evidence="2">Uncharacterized protein</fullName>
    </submittedName>
</protein>
<sequence>MPSRIPSRSPFSANTFAPPSTFASRSTPHCACGMKRVGTPCCSSSASRAPRRKYSSMHSLFLRLDTPRMTNTNCHRQIPPRRPQVPPGGLNRARNCSRCTRATQRLIANCCAHTRIHCSSRHNHTTQSVRVGEITSSHPLCVRGLTLRIPATYQTLNSLCRHSIHSR</sequence>
<accession>R7QD75</accession>
<evidence type="ECO:0000313" key="2">
    <source>
        <dbReference type="EMBL" id="CDF35396.1"/>
    </source>
</evidence>
<dbReference type="RefSeq" id="XP_005715215.1">
    <property type="nucleotide sequence ID" value="XM_005715158.1"/>
</dbReference>
<dbReference type="Gramene" id="CDF35396">
    <property type="protein sequence ID" value="CDF35396"/>
    <property type="gene ID" value="CHC_T00003448001"/>
</dbReference>
<organism evidence="2 3">
    <name type="scientific">Chondrus crispus</name>
    <name type="common">Carrageen Irish moss</name>
    <name type="synonym">Polymorpha crispa</name>
    <dbReference type="NCBI Taxonomy" id="2769"/>
    <lineage>
        <taxon>Eukaryota</taxon>
        <taxon>Rhodophyta</taxon>
        <taxon>Florideophyceae</taxon>
        <taxon>Rhodymeniophycidae</taxon>
        <taxon>Gigartinales</taxon>
        <taxon>Gigartinaceae</taxon>
        <taxon>Chondrus</taxon>
    </lineage>
</organism>
<keyword evidence="3" id="KW-1185">Reference proteome</keyword>
<name>R7QD75_CHOCR</name>